<protein>
    <submittedName>
        <fullName evidence="1">PRC-barrel domain-containing protein</fullName>
    </submittedName>
</protein>
<dbReference type="AlphaFoldDB" id="A0AA96GR79"/>
<keyword evidence="2" id="KW-1185">Reference proteome</keyword>
<dbReference type="InterPro" id="IPR011033">
    <property type="entry name" value="PRC_barrel-like_sf"/>
</dbReference>
<sequence>MLKPLLEMRGYGLRAIDKDLGSVDDFYFDDRLWEIRYLVADTGNWLPGRNVLISPEALEPSNWEDKVFPLTLTSTEIEDSPGIETDLPFSLQKEKELRLFFKWREYWDDDIFIQPSGFTPMSVPGGEAIEPVLKDGRNLSGKLNGNPHLRSANEVQGYYIGAMDGEIGHVDDFIVDDTSWQIRYLIVDTHNWLPGKKVLMAHEWVSSIDWNKQTVAVDMTRDTIEKSPEYDPNQPINREYEVRMYEFYGKPHDWE</sequence>
<dbReference type="GO" id="GO:0019684">
    <property type="term" value="P:photosynthesis, light reaction"/>
    <property type="evidence" value="ECO:0007669"/>
    <property type="project" value="InterPro"/>
</dbReference>
<evidence type="ECO:0000313" key="1">
    <source>
        <dbReference type="EMBL" id="WNM62584.1"/>
    </source>
</evidence>
<evidence type="ECO:0000313" key="2">
    <source>
        <dbReference type="Proteomes" id="UP001302494"/>
    </source>
</evidence>
<dbReference type="RefSeq" id="WP_312746284.1">
    <property type="nucleotide sequence ID" value="NZ_CP116968.1"/>
</dbReference>
<gene>
    <name evidence="1" type="ORF">PQG83_02225</name>
</gene>
<reference evidence="1 2" key="1">
    <citation type="submission" date="2023-01" db="EMBL/GenBank/DDBJ databases">
        <title>Cultivation and genomic characterization of new, ubiquitous marine nitrite-oxidizing bacteria from the Nitrospirales.</title>
        <authorList>
            <person name="Mueller A.J."/>
            <person name="Daebeler A."/>
            <person name="Herbold C.W."/>
            <person name="Kirkegaard R.H."/>
            <person name="Daims H."/>
        </authorList>
    </citation>
    <scope>NUCLEOTIDE SEQUENCE [LARGE SCALE GENOMIC DNA]</scope>
    <source>
        <strain evidence="1 2">DK</strain>
    </source>
</reference>
<dbReference type="EMBL" id="CP116968">
    <property type="protein sequence ID" value="WNM62584.1"/>
    <property type="molecule type" value="Genomic_DNA"/>
</dbReference>
<accession>A0AA96GR79</accession>
<proteinExistence type="predicted"/>
<dbReference type="GO" id="GO:0030077">
    <property type="term" value="C:plasma membrane light-harvesting complex"/>
    <property type="evidence" value="ECO:0007669"/>
    <property type="project" value="InterPro"/>
</dbReference>
<organism evidence="1 2">
    <name type="scientific">Candidatus Nitrospira neomarina</name>
    <dbReference type="NCBI Taxonomy" id="3020899"/>
    <lineage>
        <taxon>Bacteria</taxon>
        <taxon>Pseudomonadati</taxon>
        <taxon>Nitrospirota</taxon>
        <taxon>Nitrospiria</taxon>
        <taxon>Nitrospirales</taxon>
        <taxon>Nitrospiraceae</taxon>
        <taxon>Nitrospira</taxon>
    </lineage>
</organism>
<name>A0AA96GR79_9BACT</name>
<dbReference type="InterPro" id="IPR014747">
    <property type="entry name" value="Bac_photo_RC_H_C"/>
</dbReference>
<dbReference type="SUPFAM" id="SSF50346">
    <property type="entry name" value="PRC-barrel domain"/>
    <property type="match status" value="2"/>
</dbReference>
<dbReference type="Proteomes" id="UP001302494">
    <property type="component" value="Chromosome"/>
</dbReference>
<dbReference type="Gene3D" id="3.90.50.10">
    <property type="entry name" value="Photosynthetic Reaction Center, subunit H, domain 2"/>
    <property type="match status" value="2"/>
</dbReference>
<dbReference type="KEGG" id="nneo:PQG83_02225"/>